<sequence>MPESIKQRTNAMATHRDAEAVRFLITALRADVAALRTALIATNAKLDNDAGVTDTNYGALNNPPALTTNL</sequence>
<evidence type="ECO:0000313" key="2">
    <source>
        <dbReference type="Proteomes" id="UP000650424"/>
    </source>
</evidence>
<keyword evidence="2" id="KW-1185">Reference proteome</keyword>
<name>A0ABR6ZTI9_9BURK</name>
<proteinExistence type="predicted"/>
<dbReference type="RefSeq" id="WP_186948428.1">
    <property type="nucleotide sequence ID" value="NZ_JACOGF010000008.1"/>
</dbReference>
<evidence type="ECO:0000313" key="1">
    <source>
        <dbReference type="EMBL" id="MBC3919165.1"/>
    </source>
</evidence>
<dbReference type="EMBL" id="JACOGF010000008">
    <property type="protein sequence ID" value="MBC3919165.1"/>
    <property type="molecule type" value="Genomic_DNA"/>
</dbReference>
<comment type="caution">
    <text evidence="1">The sequence shown here is derived from an EMBL/GenBank/DDBJ whole genome shotgun (WGS) entry which is preliminary data.</text>
</comment>
<organism evidence="1 2">
    <name type="scientific">Undibacterium hunanense</name>
    <dbReference type="NCBI Taxonomy" id="2762292"/>
    <lineage>
        <taxon>Bacteria</taxon>
        <taxon>Pseudomonadati</taxon>
        <taxon>Pseudomonadota</taxon>
        <taxon>Betaproteobacteria</taxon>
        <taxon>Burkholderiales</taxon>
        <taxon>Oxalobacteraceae</taxon>
        <taxon>Undibacterium</taxon>
    </lineage>
</organism>
<reference evidence="1 2" key="1">
    <citation type="submission" date="2020-08" db="EMBL/GenBank/DDBJ databases">
        <title>Novel species isolated from subtropical streams in China.</title>
        <authorList>
            <person name="Lu H."/>
        </authorList>
    </citation>
    <scope>NUCLEOTIDE SEQUENCE [LARGE SCALE GENOMIC DNA]</scope>
    <source>
        <strain evidence="1 2">CY18W</strain>
    </source>
</reference>
<protein>
    <submittedName>
        <fullName evidence="1">Uncharacterized protein</fullName>
    </submittedName>
</protein>
<gene>
    <name evidence="1" type="ORF">H8L32_16860</name>
</gene>
<accession>A0ABR6ZTI9</accession>
<dbReference type="Proteomes" id="UP000650424">
    <property type="component" value="Unassembled WGS sequence"/>
</dbReference>